<protein>
    <submittedName>
        <fullName evidence="1">Uncharacterized protein</fullName>
    </submittedName>
</protein>
<dbReference type="HOGENOM" id="CLU_2154570_0_0_9"/>
<sequence>MFNKINEYITYKRNKKIAKRELAKMAATTLPVIREFAEHKTDTLDFIKNTALAAKNMDGSELVNMVIYAVADMFSVDHERFIEVGSYLVNLSPEEMQKILVHSMVETVDKE</sequence>
<evidence type="ECO:0000313" key="1">
    <source>
        <dbReference type="EMBL" id="EMZ21437.1"/>
    </source>
</evidence>
<organism evidence="1 2">
    <name type="scientific">Eubacterium plexicaudatum ASF492</name>
    <dbReference type="NCBI Taxonomy" id="1235802"/>
    <lineage>
        <taxon>Bacteria</taxon>
        <taxon>Bacillati</taxon>
        <taxon>Bacillota</taxon>
        <taxon>Clostridia</taxon>
        <taxon>Eubacteriales</taxon>
        <taxon>Eubacteriaceae</taxon>
        <taxon>Eubacterium</taxon>
    </lineage>
</organism>
<dbReference type="STRING" id="1235802.C823_04581"/>
<gene>
    <name evidence="1" type="ORF">C823_04581</name>
</gene>
<keyword evidence="2" id="KW-1185">Reference proteome</keyword>
<comment type="caution">
    <text evidence="1">The sequence shown here is derived from an EMBL/GenBank/DDBJ whole genome shotgun (WGS) entry which is preliminary data.</text>
</comment>
<dbReference type="Proteomes" id="UP000012589">
    <property type="component" value="Unassembled WGS sequence"/>
</dbReference>
<dbReference type="EMBL" id="AQFT01000133">
    <property type="protein sequence ID" value="EMZ21437.1"/>
    <property type="molecule type" value="Genomic_DNA"/>
</dbReference>
<dbReference type="PATRIC" id="fig|1235802.3.peg.4862"/>
<dbReference type="AlphaFoldDB" id="N1ZWQ1"/>
<evidence type="ECO:0000313" key="2">
    <source>
        <dbReference type="Proteomes" id="UP000012589"/>
    </source>
</evidence>
<reference evidence="1 2" key="1">
    <citation type="journal article" date="2014" name="Genome Announc.">
        <title>Draft genome sequences of the altered schaedler flora, a defined bacterial community from gnotobiotic mice.</title>
        <authorList>
            <person name="Wannemuehler M.J."/>
            <person name="Overstreet A.M."/>
            <person name="Ward D.V."/>
            <person name="Phillips G.J."/>
        </authorList>
    </citation>
    <scope>NUCLEOTIDE SEQUENCE [LARGE SCALE GENOMIC DNA]</scope>
    <source>
        <strain evidence="1 2">ASF492</strain>
    </source>
</reference>
<name>N1ZWQ1_9FIRM</name>
<accession>N1ZWQ1</accession>
<proteinExistence type="predicted"/>